<protein>
    <submittedName>
        <fullName evidence="2">Uncharacterized protein</fullName>
    </submittedName>
</protein>
<evidence type="ECO:0000256" key="1">
    <source>
        <dbReference type="SAM" id="MobiDB-lite"/>
    </source>
</evidence>
<dbReference type="Proteomes" id="UP000499080">
    <property type="component" value="Unassembled WGS sequence"/>
</dbReference>
<evidence type="ECO:0000313" key="2">
    <source>
        <dbReference type="EMBL" id="GBN62205.1"/>
    </source>
</evidence>
<feature type="region of interest" description="Disordered" evidence="1">
    <location>
        <begin position="104"/>
        <end position="127"/>
    </location>
</feature>
<gene>
    <name evidence="2" type="ORF">AVEN_149511_1</name>
</gene>
<organism evidence="2 3">
    <name type="scientific">Araneus ventricosus</name>
    <name type="common">Orbweaver spider</name>
    <name type="synonym">Epeira ventricosa</name>
    <dbReference type="NCBI Taxonomy" id="182803"/>
    <lineage>
        <taxon>Eukaryota</taxon>
        <taxon>Metazoa</taxon>
        <taxon>Ecdysozoa</taxon>
        <taxon>Arthropoda</taxon>
        <taxon>Chelicerata</taxon>
        <taxon>Arachnida</taxon>
        <taxon>Araneae</taxon>
        <taxon>Araneomorphae</taxon>
        <taxon>Entelegynae</taxon>
        <taxon>Araneoidea</taxon>
        <taxon>Araneidae</taxon>
        <taxon>Araneus</taxon>
    </lineage>
</organism>
<dbReference type="EMBL" id="BGPR01013784">
    <property type="protein sequence ID" value="GBN62205.1"/>
    <property type="molecule type" value="Genomic_DNA"/>
</dbReference>
<comment type="caution">
    <text evidence="2">The sequence shown here is derived from an EMBL/GenBank/DDBJ whole genome shotgun (WGS) entry which is preliminary data.</text>
</comment>
<accession>A0A4Y2QDE1</accession>
<name>A0A4Y2QDE1_ARAVE</name>
<evidence type="ECO:0000313" key="3">
    <source>
        <dbReference type="Proteomes" id="UP000499080"/>
    </source>
</evidence>
<keyword evidence="3" id="KW-1185">Reference proteome</keyword>
<reference evidence="2 3" key="1">
    <citation type="journal article" date="2019" name="Sci. Rep.">
        <title>Orb-weaving spider Araneus ventricosus genome elucidates the spidroin gene catalogue.</title>
        <authorList>
            <person name="Kono N."/>
            <person name="Nakamura H."/>
            <person name="Ohtoshi R."/>
            <person name="Moran D.A.P."/>
            <person name="Shinohara A."/>
            <person name="Yoshida Y."/>
            <person name="Fujiwara M."/>
            <person name="Mori M."/>
            <person name="Tomita M."/>
            <person name="Arakawa K."/>
        </authorList>
    </citation>
    <scope>NUCLEOTIDE SEQUENCE [LARGE SCALE GENOMIC DNA]</scope>
</reference>
<sequence length="127" mass="14844">MQVACMDARDFYGDHLVRELRMRMEGREIYTNPIQNLALRNAGEETTTTLVVERVTTDYDSQHRPFWTETFDNPDYKERYVSSYQMTCVRLARDLKFKSLPSSAMSDGKGNFQPHVSGLRKQHSQLM</sequence>
<dbReference type="AlphaFoldDB" id="A0A4Y2QDE1"/>
<feature type="compositionally biased region" description="Basic residues" evidence="1">
    <location>
        <begin position="118"/>
        <end position="127"/>
    </location>
</feature>
<proteinExistence type="predicted"/>